<evidence type="ECO:0000256" key="1">
    <source>
        <dbReference type="SAM" id="Phobius"/>
    </source>
</evidence>
<dbReference type="Proteomes" id="UP000184363">
    <property type="component" value="Unassembled WGS sequence"/>
</dbReference>
<dbReference type="EMBL" id="FRAP01000019">
    <property type="protein sequence ID" value="SHL13824.1"/>
    <property type="molecule type" value="Genomic_DNA"/>
</dbReference>
<dbReference type="RefSeq" id="WP_073459134.1">
    <property type="nucleotide sequence ID" value="NZ_CALGVN010000014.1"/>
</dbReference>
<dbReference type="STRING" id="1848.SAMN05443637_1197"/>
<evidence type="ECO:0008006" key="4">
    <source>
        <dbReference type="Google" id="ProtNLM"/>
    </source>
</evidence>
<dbReference type="OrthoDB" id="3830423at2"/>
<reference evidence="2 3" key="1">
    <citation type="submission" date="2016-11" db="EMBL/GenBank/DDBJ databases">
        <authorList>
            <person name="Jaros S."/>
            <person name="Januszkiewicz K."/>
            <person name="Wedrychowicz H."/>
        </authorList>
    </citation>
    <scope>NUCLEOTIDE SEQUENCE [LARGE SCALE GENOMIC DNA]</scope>
    <source>
        <strain evidence="2 3">DSM 43832</strain>
    </source>
</reference>
<gene>
    <name evidence="2" type="ORF">SAMN05443637_1197</name>
</gene>
<keyword evidence="1" id="KW-0812">Transmembrane</keyword>
<feature type="transmembrane region" description="Helical" evidence="1">
    <location>
        <begin position="39"/>
        <end position="59"/>
    </location>
</feature>
<protein>
    <recommendedName>
        <fullName evidence="4">Integral membrane protein</fullName>
    </recommendedName>
</protein>
<keyword evidence="1" id="KW-0472">Membrane</keyword>
<feature type="transmembrane region" description="Helical" evidence="1">
    <location>
        <begin position="6"/>
        <end position="27"/>
    </location>
</feature>
<proteinExistence type="predicted"/>
<keyword evidence="1" id="KW-1133">Transmembrane helix</keyword>
<evidence type="ECO:0000313" key="2">
    <source>
        <dbReference type="EMBL" id="SHL13824.1"/>
    </source>
</evidence>
<accession>A0A1M6Y6C8</accession>
<feature type="transmembrane region" description="Helical" evidence="1">
    <location>
        <begin position="97"/>
        <end position="117"/>
    </location>
</feature>
<dbReference type="AlphaFoldDB" id="A0A1M6Y6C8"/>
<keyword evidence="3" id="KW-1185">Reference proteome</keyword>
<sequence length="118" mass="12686">MEFLRLLLLFLHFIGMAVLIGAFIAQMRQKPEDGGRRPSAGILHGALTQLITGLALVGIREGALDMPVDHVKIAVKLLVVLVIVVLALVGRRKSLNNALFGAVGVLAVLNVAIAVFWR</sequence>
<feature type="transmembrane region" description="Helical" evidence="1">
    <location>
        <begin position="71"/>
        <end position="90"/>
    </location>
</feature>
<evidence type="ECO:0000313" key="3">
    <source>
        <dbReference type="Proteomes" id="UP000184363"/>
    </source>
</evidence>
<name>A0A1M6Y6C8_PSETH</name>
<organism evidence="2 3">
    <name type="scientific">Pseudonocardia thermophila</name>
    <dbReference type="NCBI Taxonomy" id="1848"/>
    <lineage>
        <taxon>Bacteria</taxon>
        <taxon>Bacillati</taxon>
        <taxon>Actinomycetota</taxon>
        <taxon>Actinomycetes</taxon>
        <taxon>Pseudonocardiales</taxon>
        <taxon>Pseudonocardiaceae</taxon>
        <taxon>Pseudonocardia</taxon>
    </lineage>
</organism>